<sequence>MKIMICGSDGQLGWDCIRVFGADNEIFSFNRTQLDISDSHAVEDTVARVMPQVLINCAAFTHVDRCETEKETAFKINTLGPHHLAKACARHRATLVHVSTDYVFDGNRELPLAWSESDAPHPVSVYGQSKLEGEQKLATVWEDHIIVRTAWLYGAHGNNFLKTMLRLTLANPEKEFKVVDDQYGSPTWSLRLALQMERLVKEEGRGIYHATSEGYCSWYELAVFFLKKMDVPHNLIPCTTAQYPTPTARPFNSILENKRLKQENIHRMTGWRHGVEQFVSRFRNELLEAARLEIQ</sequence>
<dbReference type="EC" id="1.1.1.133" evidence="3 6"/>
<dbReference type="EMBL" id="FWXY01000005">
    <property type="protein sequence ID" value="SMC58978.1"/>
    <property type="molecule type" value="Genomic_DNA"/>
</dbReference>
<dbReference type="Proteomes" id="UP000192418">
    <property type="component" value="Unassembled WGS sequence"/>
</dbReference>
<name>A0A1W2AFF8_9BACT</name>
<dbReference type="GO" id="GO:0019305">
    <property type="term" value="P:dTDP-rhamnose biosynthetic process"/>
    <property type="evidence" value="ECO:0007669"/>
    <property type="project" value="UniProtKB-UniPathway"/>
</dbReference>
<dbReference type="Gene3D" id="3.40.50.720">
    <property type="entry name" value="NAD(P)-binding Rossmann-like Domain"/>
    <property type="match status" value="1"/>
</dbReference>
<evidence type="ECO:0000259" key="7">
    <source>
        <dbReference type="Pfam" id="PF04321"/>
    </source>
</evidence>
<dbReference type="InterPro" id="IPR005913">
    <property type="entry name" value="dTDP_dehydrorham_reduct"/>
</dbReference>
<dbReference type="Pfam" id="PF04321">
    <property type="entry name" value="RmlD_sub_bind"/>
    <property type="match status" value="1"/>
</dbReference>
<organism evidence="8 9">
    <name type="scientific">Desulfocicer vacuolatum DSM 3385</name>
    <dbReference type="NCBI Taxonomy" id="1121400"/>
    <lineage>
        <taxon>Bacteria</taxon>
        <taxon>Pseudomonadati</taxon>
        <taxon>Thermodesulfobacteriota</taxon>
        <taxon>Desulfobacteria</taxon>
        <taxon>Desulfobacterales</taxon>
        <taxon>Desulfobacteraceae</taxon>
        <taxon>Desulfocicer</taxon>
    </lineage>
</organism>
<dbReference type="PANTHER" id="PTHR10491">
    <property type="entry name" value="DTDP-4-DEHYDRORHAMNOSE REDUCTASE"/>
    <property type="match status" value="1"/>
</dbReference>
<comment type="similarity">
    <text evidence="2 6">Belongs to the dTDP-4-dehydrorhamnose reductase family.</text>
</comment>
<evidence type="ECO:0000256" key="2">
    <source>
        <dbReference type="ARBA" id="ARBA00010944"/>
    </source>
</evidence>
<keyword evidence="6" id="KW-0560">Oxidoreductase</keyword>
<feature type="domain" description="RmlD-like substrate binding" evidence="7">
    <location>
        <begin position="1"/>
        <end position="283"/>
    </location>
</feature>
<dbReference type="OrthoDB" id="9803892at2"/>
<evidence type="ECO:0000256" key="1">
    <source>
        <dbReference type="ARBA" id="ARBA00004781"/>
    </source>
</evidence>
<proteinExistence type="inferred from homology"/>
<evidence type="ECO:0000313" key="8">
    <source>
        <dbReference type="EMBL" id="SMC58978.1"/>
    </source>
</evidence>
<dbReference type="UniPathway" id="UPA00124"/>
<accession>A0A1W2AFF8</accession>
<evidence type="ECO:0000256" key="6">
    <source>
        <dbReference type="RuleBase" id="RU364082"/>
    </source>
</evidence>
<dbReference type="AlphaFoldDB" id="A0A1W2AFF8"/>
<dbReference type="InterPro" id="IPR029903">
    <property type="entry name" value="RmlD-like-bd"/>
</dbReference>
<dbReference type="STRING" id="1121400.SAMN02746065_10513"/>
<dbReference type="NCBIfam" id="TIGR01214">
    <property type="entry name" value="rmlD"/>
    <property type="match status" value="1"/>
</dbReference>
<dbReference type="Gene3D" id="3.90.25.10">
    <property type="entry name" value="UDP-galactose 4-epimerase, domain 1"/>
    <property type="match status" value="1"/>
</dbReference>
<evidence type="ECO:0000256" key="3">
    <source>
        <dbReference type="ARBA" id="ARBA00012929"/>
    </source>
</evidence>
<dbReference type="PANTHER" id="PTHR10491:SF4">
    <property type="entry name" value="METHIONINE ADENOSYLTRANSFERASE 2 SUBUNIT BETA"/>
    <property type="match status" value="1"/>
</dbReference>
<keyword evidence="9" id="KW-1185">Reference proteome</keyword>
<reference evidence="8 9" key="1">
    <citation type="submission" date="2017-04" db="EMBL/GenBank/DDBJ databases">
        <authorList>
            <person name="Afonso C.L."/>
            <person name="Miller P.J."/>
            <person name="Scott M.A."/>
            <person name="Spackman E."/>
            <person name="Goraichik I."/>
            <person name="Dimitrov K.M."/>
            <person name="Suarez D.L."/>
            <person name="Swayne D.E."/>
        </authorList>
    </citation>
    <scope>NUCLEOTIDE SEQUENCE [LARGE SCALE GENOMIC DNA]</scope>
    <source>
        <strain evidence="8 9">DSM 3385</strain>
    </source>
</reference>
<dbReference type="CDD" id="cd05254">
    <property type="entry name" value="dTDP_HR_like_SDR_e"/>
    <property type="match status" value="1"/>
</dbReference>
<dbReference type="SUPFAM" id="SSF51735">
    <property type="entry name" value="NAD(P)-binding Rossmann-fold domains"/>
    <property type="match status" value="1"/>
</dbReference>
<evidence type="ECO:0000256" key="5">
    <source>
        <dbReference type="ARBA" id="ARBA00048200"/>
    </source>
</evidence>
<comment type="catalytic activity">
    <reaction evidence="5">
        <text>dTDP-beta-L-rhamnose + NADP(+) = dTDP-4-dehydro-beta-L-rhamnose + NADPH + H(+)</text>
        <dbReference type="Rhea" id="RHEA:21796"/>
        <dbReference type="ChEBI" id="CHEBI:15378"/>
        <dbReference type="ChEBI" id="CHEBI:57510"/>
        <dbReference type="ChEBI" id="CHEBI:57783"/>
        <dbReference type="ChEBI" id="CHEBI:58349"/>
        <dbReference type="ChEBI" id="CHEBI:62830"/>
        <dbReference type="EC" id="1.1.1.133"/>
    </reaction>
</comment>
<evidence type="ECO:0000313" key="9">
    <source>
        <dbReference type="Proteomes" id="UP000192418"/>
    </source>
</evidence>
<evidence type="ECO:0000256" key="4">
    <source>
        <dbReference type="ARBA" id="ARBA00017099"/>
    </source>
</evidence>
<comment type="function">
    <text evidence="6">Catalyzes the reduction of dTDP-6-deoxy-L-lyxo-4-hexulose to yield dTDP-L-rhamnose.</text>
</comment>
<comment type="pathway">
    <text evidence="1 6">Carbohydrate biosynthesis; dTDP-L-rhamnose biosynthesis.</text>
</comment>
<dbReference type="GO" id="GO:0008831">
    <property type="term" value="F:dTDP-4-dehydrorhamnose reductase activity"/>
    <property type="evidence" value="ECO:0007669"/>
    <property type="project" value="UniProtKB-EC"/>
</dbReference>
<protein>
    <recommendedName>
        <fullName evidence="4 6">dTDP-4-dehydrorhamnose reductase</fullName>
        <ecNumber evidence="3 6">1.1.1.133</ecNumber>
    </recommendedName>
</protein>
<gene>
    <name evidence="8" type="ORF">SAMN02746065_10513</name>
</gene>
<keyword evidence="6" id="KW-0521">NADP</keyword>
<dbReference type="InterPro" id="IPR036291">
    <property type="entry name" value="NAD(P)-bd_dom_sf"/>
</dbReference>